<dbReference type="EMBL" id="BAABME010000639">
    <property type="protein sequence ID" value="GAA0144383.1"/>
    <property type="molecule type" value="Genomic_DNA"/>
</dbReference>
<accession>A0AAV3NZG5</accession>
<comment type="subcellular location">
    <subcellularLocation>
        <location evidence="1">Nucleus</location>
    </subcellularLocation>
</comment>
<evidence type="ECO:0000256" key="7">
    <source>
        <dbReference type="ARBA" id="ARBA00024343"/>
    </source>
</evidence>
<dbReference type="PANTHER" id="PTHR31985:SF45">
    <property type="entry name" value="ETHYLENE-RESPONSIVE TRANSCRIPTION FACTOR ERF020"/>
    <property type="match status" value="1"/>
</dbReference>
<dbReference type="CDD" id="cd00018">
    <property type="entry name" value="AP2"/>
    <property type="match status" value="1"/>
</dbReference>
<dbReference type="PANTHER" id="PTHR31985">
    <property type="entry name" value="ETHYLENE-RESPONSIVE TRANSCRIPTION FACTOR ERF042-RELATED"/>
    <property type="match status" value="1"/>
</dbReference>
<keyword evidence="3 9" id="KW-0238">DNA-binding</keyword>
<evidence type="ECO:0000313" key="9">
    <source>
        <dbReference type="EMBL" id="GAA0144383.1"/>
    </source>
</evidence>
<evidence type="ECO:0000256" key="1">
    <source>
        <dbReference type="ARBA" id="ARBA00004123"/>
    </source>
</evidence>
<evidence type="ECO:0000256" key="4">
    <source>
        <dbReference type="ARBA" id="ARBA00023159"/>
    </source>
</evidence>
<keyword evidence="2" id="KW-0805">Transcription regulation</keyword>
<name>A0AAV3NZG5_LITER</name>
<dbReference type="PRINTS" id="PR00367">
    <property type="entry name" value="ETHRSPELEMNT"/>
</dbReference>
<dbReference type="Gene3D" id="3.30.730.10">
    <property type="entry name" value="AP2/ERF domain"/>
    <property type="match status" value="1"/>
</dbReference>
<keyword evidence="10" id="KW-1185">Reference proteome</keyword>
<comment type="caution">
    <text evidence="9">The sequence shown here is derived from an EMBL/GenBank/DDBJ whole genome shotgun (WGS) entry which is preliminary data.</text>
</comment>
<keyword evidence="4" id="KW-0010">Activator</keyword>
<dbReference type="InterPro" id="IPR036955">
    <property type="entry name" value="AP2/ERF_dom_sf"/>
</dbReference>
<dbReference type="InterPro" id="IPR001471">
    <property type="entry name" value="AP2/ERF_dom"/>
</dbReference>
<dbReference type="SMART" id="SM00380">
    <property type="entry name" value="AP2"/>
    <property type="match status" value="1"/>
</dbReference>
<protein>
    <submittedName>
        <fullName evidence="9">DNA-binding transcription factor</fullName>
    </submittedName>
</protein>
<dbReference type="InterPro" id="IPR016177">
    <property type="entry name" value="DNA-bd_dom_sf"/>
</dbReference>
<comment type="similarity">
    <text evidence="7">Belongs to the AP2/ERF transcription factor family. ERF subfamily.</text>
</comment>
<proteinExistence type="inferred from homology"/>
<reference evidence="9 10" key="1">
    <citation type="submission" date="2024-01" db="EMBL/GenBank/DDBJ databases">
        <title>The complete chloroplast genome sequence of Lithospermum erythrorhizon: insights into the phylogenetic relationship among Boraginaceae species and the maternal lineages of purple gromwells.</title>
        <authorList>
            <person name="Okada T."/>
            <person name="Watanabe K."/>
        </authorList>
    </citation>
    <scope>NUCLEOTIDE SEQUENCE [LARGE SCALE GENOMIC DNA]</scope>
</reference>
<keyword evidence="5" id="KW-0804">Transcription</keyword>
<dbReference type="SUPFAM" id="SSF54171">
    <property type="entry name" value="DNA-binding domain"/>
    <property type="match status" value="1"/>
</dbReference>
<organism evidence="9 10">
    <name type="scientific">Lithospermum erythrorhizon</name>
    <name type="common">Purple gromwell</name>
    <name type="synonym">Lithospermum officinale var. erythrorhizon</name>
    <dbReference type="NCBI Taxonomy" id="34254"/>
    <lineage>
        <taxon>Eukaryota</taxon>
        <taxon>Viridiplantae</taxon>
        <taxon>Streptophyta</taxon>
        <taxon>Embryophyta</taxon>
        <taxon>Tracheophyta</taxon>
        <taxon>Spermatophyta</taxon>
        <taxon>Magnoliopsida</taxon>
        <taxon>eudicotyledons</taxon>
        <taxon>Gunneridae</taxon>
        <taxon>Pentapetalae</taxon>
        <taxon>asterids</taxon>
        <taxon>lamiids</taxon>
        <taxon>Boraginales</taxon>
        <taxon>Boraginaceae</taxon>
        <taxon>Boraginoideae</taxon>
        <taxon>Lithospermeae</taxon>
        <taxon>Lithospermum</taxon>
    </lineage>
</organism>
<dbReference type="GO" id="GO:0005634">
    <property type="term" value="C:nucleus"/>
    <property type="evidence" value="ECO:0007669"/>
    <property type="project" value="UniProtKB-SubCell"/>
</dbReference>
<evidence type="ECO:0000256" key="2">
    <source>
        <dbReference type="ARBA" id="ARBA00023015"/>
    </source>
</evidence>
<gene>
    <name evidence="9" type="ORF">LIER_04845</name>
</gene>
<evidence type="ECO:0000256" key="6">
    <source>
        <dbReference type="ARBA" id="ARBA00023242"/>
    </source>
</evidence>
<keyword evidence="6" id="KW-0539">Nucleus</keyword>
<dbReference type="GO" id="GO:0003677">
    <property type="term" value="F:DNA binding"/>
    <property type="evidence" value="ECO:0007669"/>
    <property type="project" value="UniProtKB-KW"/>
</dbReference>
<dbReference type="Proteomes" id="UP001454036">
    <property type="component" value="Unassembled WGS sequence"/>
</dbReference>
<sequence>MSLSNEGASSTNTTQKKYRGVRRRKWGKWVSEIRVPGTQERLWLGTYSTAEGAAVAHDVAFYCLRETSTLSDFNFPNMIPADIRKSMSPRSVQRTATDAGLAIDARLITQPRVDNNEVALYDRRGGAEEPVWQCSDDYSSGGSSLESTELNISVDDYQWN</sequence>
<evidence type="ECO:0000256" key="5">
    <source>
        <dbReference type="ARBA" id="ARBA00023163"/>
    </source>
</evidence>
<dbReference type="Pfam" id="PF00847">
    <property type="entry name" value="AP2"/>
    <property type="match status" value="1"/>
</dbReference>
<feature type="domain" description="AP2/ERF" evidence="8">
    <location>
        <begin position="17"/>
        <end position="76"/>
    </location>
</feature>
<dbReference type="GO" id="GO:0003700">
    <property type="term" value="F:DNA-binding transcription factor activity"/>
    <property type="evidence" value="ECO:0007669"/>
    <property type="project" value="InterPro"/>
</dbReference>
<dbReference type="PROSITE" id="PS51032">
    <property type="entry name" value="AP2_ERF"/>
    <property type="match status" value="1"/>
</dbReference>
<dbReference type="AlphaFoldDB" id="A0AAV3NZG5"/>
<evidence type="ECO:0000256" key="3">
    <source>
        <dbReference type="ARBA" id="ARBA00023125"/>
    </source>
</evidence>
<dbReference type="InterPro" id="IPR051032">
    <property type="entry name" value="AP2/ERF_TF_ERF_subfamily"/>
</dbReference>
<evidence type="ECO:0000313" key="10">
    <source>
        <dbReference type="Proteomes" id="UP001454036"/>
    </source>
</evidence>
<evidence type="ECO:0000259" key="8">
    <source>
        <dbReference type="PROSITE" id="PS51032"/>
    </source>
</evidence>